<dbReference type="GO" id="GO:0005737">
    <property type="term" value="C:cytoplasm"/>
    <property type="evidence" value="ECO:0007669"/>
    <property type="project" value="UniProtKB-SubCell"/>
</dbReference>
<evidence type="ECO:0000256" key="6">
    <source>
        <dbReference type="ARBA" id="ARBA00022527"/>
    </source>
</evidence>
<dbReference type="Gene3D" id="1.10.510.10">
    <property type="entry name" value="Transferase(Phosphotransferase) domain 1"/>
    <property type="match status" value="1"/>
</dbReference>
<evidence type="ECO:0000256" key="3">
    <source>
        <dbReference type="ARBA" id="ARBA00008874"/>
    </source>
</evidence>
<evidence type="ECO:0000256" key="17">
    <source>
        <dbReference type="SAM" id="MobiDB-lite"/>
    </source>
</evidence>
<dbReference type="InterPro" id="IPR050629">
    <property type="entry name" value="STE20/SPS1-PAK"/>
</dbReference>
<dbReference type="Proteomes" id="UP001164286">
    <property type="component" value="Unassembled WGS sequence"/>
</dbReference>
<feature type="region of interest" description="Disordered" evidence="17">
    <location>
        <begin position="335"/>
        <end position="472"/>
    </location>
</feature>
<dbReference type="PROSITE" id="PS00107">
    <property type="entry name" value="PROTEIN_KINASE_ATP"/>
    <property type="match status" value="1"/>
</dbReference>
<evidence type="ECO:0000256" key="1">
    <source>
        <dbReference type="ARBA" id="ARBA00001946"/>
    </source>
</evidence>
<name>A0AA38HET8_9TREE</name>
<keyword evidence="16" id="KW-0175">Coiled coil</keyword>
<keyword evidence="8" id="KW-0479">Metal-binding</keyword>
<evidence type="ECO:0000256" key="8">
    <source>
        <dbReference type="ARBA" id="ARBA00022723"/>
    </source>
</evidence>
<gene>
    <name evidence="19" type="ORF">MKK02DRAFT_35850</name>
</gene>
<keyword evidence="5" id="KW-0963">Cytoplasm</keyword>
<feature type="domain" description="Protein kinase" evidence="18">
    <location>
        <begin position="21"/>
        <end position="272"/>
    </location>
</feature>
<feature type="region of interest" description="Disordered" evidence="17">
    <location>
        <begin position="291"/>
        <end position="317"/>
    </location>
</feature>
<feature type="coiled-coil region" evidence="16">
    <location>
        <begin position="47"/>
        <end position="74"/>
    </location>
</feature>
<evidence type="ECO:0000256" key="16">
    <source>
        <dbReference type="SAM" id="Coils"/>
    </source>
</evidence>
<feature type="compositionally biased region" description="Low complexity" evidence="17">
    <location>
        <begin position="354"/>
        <end position="377"/>
    </location>
</feature>
<evidence type="ECO:0000313" key="19">
    <source>
        <dbReference type="EMBL" id="KAI9638991.1"/>
    </source>
</evidence>
<feature type="compositionally biased region" description="Low complexity" evidence="17">
    <location>
        <begin position="422"/>
        <end position="433"/>
    </location>
</feature>
<keyword evidence="12" id="KW-0460">Magnesium</keyword>
<keyword evidence="9 15" id="KW-0547">Nucleotide-binding</keyword>
<dbReference type="GO" id="GO:0004674">
    <property type="term" value="F:protein serine/threonine kinase activity"/>
    <property type="evidence" value="ECO:0007669"/>
    <property type="project" value="UniProtKB-KW"/>
</dbReference>
<evidence type="ECO:0000256" key="5">
    <source>
        <dbReference type="ARBA" id="ARBA00022490"/>
    </source>
</evidence>
<dbReference type="InterPro" id="IPR011009">
    <property type="entry name" value="Kinase-like_dom_sf"/>
</dbReference>
<evidence type="ECO:0000256" key="10">
    <source>
        <dbReference type="ARBA" id="ARBA00022777"/>
    </source>
</evidence>
<comment type="caution">
    <text evidence="19">The sequence shown here is derived from an EMBL/GenBank/DDBJ whole genome shotgun (WGS) entry which is preliminary data.</text>
</comment>
<keyword evidence="20" id="KW-1185">Reference proteome</keyword>
<dbReference type="Pfam" id="PF00069">
    <property type="entry name" value="Pkinase"/>
    <property type="match status" value="1"/>
</dbReference>
<reference evidence="19" key="1">
    <citation type="journal article" date="2022" name="G3 (Bethesda)">
        <title>High quality genome of the basidiomycete yeast Dioszegia hungarica PDD-24b-2 isolated from cloud water.</title>
        <authorList>
            <person name="Jarrige D."/>
            <person name="Haridas S."/>
            <person name="Bleykasten-Grosshans C."/>
            <person name="Joly M."/>
            <person name="Nadalig T."/>
            <person name="Sancelme M."/>
            <person name="Vuilleumier S."/>
            <person name="Grigoriev I.V."/>
            <person name="Amato P."/>
            <person name="Bringel F."/>
        </authorList>
    </citation>
    <scope>NUCLEOTIDE SEQUENCE</scope>
    <source>
        <strain evidence="19">PDD-24b-2</strain>
    </source>
</reference>
<dbReference type="FunFam" id="1.10.510.10:FF:000207">
    <property type="entry name" value="serine/threonine-protein kinase dst1 isoform X1"/>
    <property type="match status" value="1"/>
</dbReference>
<dbReference type="Pfam" id="PF20929">
    <property type="entry name" value="PDCD10_N"/>
    <property type="match status" value="1"/>
</dbReference>
<dbReference type="PANTHER" id="PTHR48012">
    <property type="entry name" value="STERILE20-LIKE KINASE, ISOFORM B-RELATED"/>
    <property type="match status" value="1"/>
</dbReference>
<dbReference type="AlphaFoldDB" id="A0AA38HET8"/>
<evidence type="ECO:0000256" key="9">
    <source>
        <dbReference type="ARBA" id="ARBA00022741"/>
    </source>
</evidence>
<keyword evidence="7" id="KW-0808">Transferase</keyword>
<keyword evidence="6" id="KW-0723">Serine/threonine-protein kinase</keyword>
<dbReference type="InterPro" id="IPR046409">
    <property type="entry name" value="PDC10_dimerisation_sf"/>
</dbReference>
<comment type="similarity">
    <text evidence="3">Belongs to the protein kinase superfamily. STE Ser/Thr protein kinase family. STE20 subfamily.</text>
</comment>
<dbReference type="RefSeq" id="XP_052948768.1">
    <property type="nucleotide sequence ID" value="XM_053089280.1"/>
</dbReference>
<dbReference type="SMART" id="SM00220">
    <property type="entry name" value="S_TKc"/>
    <property type="match status" value="1"/>
</dbReference>
<dbReference type="CDD" id="cd06609">
    <property type="entry name" value="STKc_MST3_like"/>
    <property type="match status" value="1"/>
</dbReference>
<evidence type="ECO:0000256" key="13">
    <source>
        <dbReference type="ARBA" id="ARBA00047899"/>
    </source>
</evidence>
<feature type="compositionally biased region" description="Polar residues" evidence="17">
    <location>
        <begin position="405"/>
        <end position="415"/>
    </location>
</feature>
<dbReference type="InterPro" id="IPR000719">
    <property type="entry name" value="Prot_kinase_dom"/>
</dbReference>
<evidence type="ECO:0000313" key="20">
    <source>
        <dbReference type="Proteomes" id="UP001164286"/>
    </source>
</evidence>
<evidence type="ECO:0000256" key="7">
    <source>
        <dbReference type="ARBA" id="ARBA00022679"/>
    </source>
</evidence>
<dbReference type="PANTHER" id="PTHR48012:SF10">
    <property type="entry name" value="FI20177P1"/>
    <property type="match status" value="1"/>
</dbReference>
<dbReference type="PROSITE" id="PS50011">
    <property type="entry name" value="PROTEIN_KINASE_DOM"/>
    <property type="match status" value="1"/>
</dbReference>
<evidence type="ECO:0000256" key="4">
    <source>
        <dbReference type="ARBA" id="ARBA00012513"/>
    </source>
</evidence>
<dbReference type="GeneID" id="77728485"/>
<feature type="compositionally biased region" description="Low complexity" evidence="17">
    <location>
        <begin position="453"/>
        <end position="468"/>
    </location>
</feature>
<evidence type="ECO:0000256" key="15">
    <source>
        <dbReference type="PROSITE-ProRule" id="PRU10141"/>
    </source>
</evidence>
<dbReference type="GO" id="GO:0046872">
    <property type="term" value="F:metal ion binding"/>
    <property type="evidence" value="ECO:0007669"/>
    <property type="project" value="UniProtKB-KW"/>
</dbReference>
<dbReference type="InterPro" id="IPR017441">
    <property type="entry name" value="Protein_kinase_ATP_BS"/>
</dbReference>
<dbReference type="EMBL" id="JAKWFO010000002">
    <property type="protein sequence ID" value="KAI9638991.1"/>
    <property type="molecule type" value="Genomic_DNA"/>
</dbReference>
<dbReference type="EC" id="2.7.11.1" evidence="4"/>
<keyword evidence="11 15" id="KW-0067">ATP-binding</keyword>
<dbReference type="GO" id="GO:0005524">
    <property type="term" value="F:ATP binding"/>
    <property type="evidence" value="ECO:0007669"/>
    <property type="project" value="UniProtKB-UniRule"/>
</dbReference>
<keyword evidence="10 19" id="KW-0418">Kinase</keyword>
<evidence type="ECO:0000256" key="11">
    <source>
        <dbReference type="ARBA" id="ARBA00022840"/>
    </source>
</evidence>
<evidence type="ECO:0000256" key="14">
    <source>
        <dbReference type="ARBA" id="ARBA00048679"/>
    </source>
</evidence>
<sequence length="537" mass="59021">MTTYVNNRGGNNPHADPELYYVKQNRIGKGSFGEVYKGYDKRTSQPVAIKIIDLEAAEDEIDDIQQEIQILGQLDSEHVTRYMGSYLKGSHLWIIMEYCSGGSCSDLMKAGVFAEEYIAILAKELLRGLEYLHSEGKLHRDIKAANILLTSNGDVKLADFGVSGQLTATMTKKNTFVGTPYWMSPEVIKQSGYDHKADIWSLGITCIEMAMGEPPYADLHPMKVLFLIPKNPPPTLDDRKFSKTFQDFVSLCLQRDPRARPTAKDLLRHKFIRTARKASYLTEIIEKHQNWKSEGGGSKSHDDGSSGGPYEPAYGPASDNLWDFGTVRNALPQQGTVSRARPLPQPSVSGRQPGPGSSTSTSSPEFDQIQTPQQMQQPLPPANTRKADDQATPKRLAQNPPPPSNTYSTIRQAPSTEKMRGSGRFVGSVRGARQMPASQTSLASQAGQGQGQGPDARQGQGQPQQGMEGDQGDEDLMLEGVILPALSSLMERIPNDHARHALTRLREAFEEAEMAIPGVTSALVLEIVENVEQVDEV</sequence>
<evidence type="ECO:0000256" key="2">
    <source>
        <dbReference type="ARBA" id="ARBA00004496"/>
    </source>
</evidence>
<feature type="binding site" evidence="15">
    <location>
        <position position="50"/>
    </location>
    <ligand>
        <name>ATP</name>
        <dbReference type="ChEBI" id="CHEBI:30616"/>
    </ligand>
</feature>
<dbReference type="InterPro" id="IPR048288">
    <property type="entry name" value="PDCD10_N"/>
</dbReference>
<proteinExistence type="inferred from homology"/>
<evidence type="ECO:0000259" key="18">
    <source>
        <dbReference type="PROSITE" id="PS50011"/>
    </source>
</evidence>
<comment type="cofactor">
    <cofactor evidence="1">
        <name>Mg(2+)</name>
        <dbReference type="ChEBI" id="CHEBI:18420"/>
    </cofactor>
</comment>
<comment type="subcellular location">
    <subcellularLocation>
        <location evidence="2">Cytoplasm</location>
    </subcellularLocation>
</comment>
<organism evidence="19 20">
    <name type="scientific">Dioszegia hungarica</name>
    <dbReference type="NCBI Taxonomy" id="4972"/>
    <lineage>
        <taxon>Eukaryota</taxon>
        <taxon>Fungi</taxon>
        <taxon>Dikarya</taxon>
        <taxon>Basidiomycota</taxon>
        <taxon>Agaricomycotina</taxon>
        <taxon>Tremellomycetes</taxon>
        <taxon>Tremellales</taxon>
        <taxon>Bulleribasidiaceae</taxon>
        <taxon>Dioszegia</taxon>
    </lineage>
</organism>
<comment type="catalytic activity">
    <reaction evidence="13">
        <text>L-threonyl-[protein] + ATP = O-phospho-L-threonyl-[protein] + ADP + H(+)</text>
        <dbReference type="Rhea" id="RHEA:46608"/>
        <dbReference type="Rhea" id="RHEA-COMP:11060"/>
        <dbReference type="Rhea" id="RHEA-COMP:11605"/>
        <dbReference type="ChEBI" id="CHEBI:15378"/>
        <dbReference type="ChEBI" id="CHEBI:30013"/>
        <dbReference type="ChEBI" id="CHEBI:30616"/>
        <dbReference type="ChEBI" id="CHEBI:61977"/>
        <dbReference type="ChEBI" id="CHEBI:456216"/>
        <dbReference type="EC" id="2.7.11.1"/>
    </reaction>
</comment>
<protein>
    <recommendedName>
        <fullName evidence="4">non-specific serine/threonine protein kinase</fullName>
        <ecNumber evidence="4">2.7.11.1</ecNumber>
    </recommendedName>
</protein>
<evidence type="ECO:0000256" key="12">
    <source>
        <dbReference type="ARBA" id="ARBA00022842"/>
    </source>
</evidence>
<dbReference type="Gene3D" id="1.10.12.70">
    <property type="match status" value="1"/>
</dbReference>
<dbReference type="SUPFAM" id="SSF56112">
    <property type="entry name" value="Protein kinase-like (PK-like)"/>
    <property type="match status" value="1"/>
</dbReference>
<accession>A0AA38HET8</accession>
<comment type="catalytic activity">
    <reaction evidence="14">
        <text>L-seryl-[protein] + ATP = O-phospho-L-seryl-[protein] + ADP + H(+)</text>
        <dbReference type="Rhea" id="RHEA:17989"/>
        <dbReference type="Rhea" id="RHEA-COMP:9863"/>
        <dbReference type="Rhea" id="RHEA-COMP:11604"/>
        <dbReference type="ChEBI" id="CHEBI:15378"/>
        <dbReference type="ChEBI" id="CHEBI:29999"/>
        <dbReference type="ChEBI" id="CHEBI:30616"/>
        <dbReference type="ChEBI" id="CHEBI:83421"/>
        <dbReference type="ChEBI" id="CHEBI:456216"/>
        <dbReference type="EC" id="2.7.11.1"/>
    </reaction>
</comment>